<sequence length="216" mass="22994">MRARAQALGSPARLGDTVGLLSSCPERPAMQMLAIAVTTAVLLPGALGLAHAQAQKMRPGLWEHSVTMKSQSGQMEAAMAEMQKSLASMPPEQRRQMEQMMAQQGVGMGPKGQTMKICVTQEQADRDAIAPQQGCTQKVERINANTMKVAFSCKGGQGQPPSSGEGTVSMQGPTAYTGQFKFKTENAGKPEQIDMAQSGKWLSDNCGAIKPVPMAR</sequence>
<accession>A0A240U7J4</accession>
<dbReference type="Proteomes" id="UP000194432">
    <property type="component" value="Chromosome 1"/>
</dbReference>
<protein>
    <recommendedName>
        <fullName evidence="3">DUF3617 domain-containing protein</fullName>
    </recommendedName>
</protein>
<evidence type="ECO:0000313" key="2">
    <source>
        <dbReference type="Proteomes" id="UP000194432"/>
    </source>
</evidence>
<gene>
    <name evidence="1" type="ORF">CBP34_19065</name>
</gene>
<dbReference type="EMBL" id="CP021361">
    <property type="protein sequence ID" value="ART53350.1"/>
    <property type="molecule type" value="Genomic_DNA"/>
</dbReference>
<organism evidence="1 2">
    <name type="scientific">Acidovorax carolinensis</name>
    <dbReference type="NCBI Taxonomy" id="553814"/>
    <lineage>
        <taxon>Bacteria</taxon>
        <taxon>Pseudomonadati</taxon>
        <taxon>Pseudomonadota</taxon>
        <taxon>Betaproteobacteria</taxon>
        <taxon>Burkholderiales</taxon>
        <taxon>Comamonadaceae</taxon>
        <taxon>Acidovorax</taxon>
    </lineage>
</organism>
<evidence type="ECO:0000313" key="1">
    <source>
        <dbReference type="EMBL" id="ART53350.1"/>
    </source>
</evidence>
<dbReference type="KEGG" id="acin:CBP34_19065"/>
<reference evidence="1 2" key="1">
    <citation type="submission" date="2017-05" db="EMBL/GenBank/DDBJ databases">
        <title>Polyphasic characterization of four soil-derived phenanthrene-degrading Acidovorax strains and proposal of Acidovorax phenanthrenivorans sp. nov.</title>
        <authorList>
            <person name="Singleton D.R."/>
            <person name="Lee J."/>
            <person name="Dickey A.N."/>
            <person name="Stroud A."/>
            <person name="Scholl E.H."/>
            <person name="Wright F.A."/>
            <person name="Aitken M.D."/>
        </authorList>
    </citation>
    <scope>NUCLEOTIDE SEQUENCE [LARGE SCALE GENOMIC DNA]</scope>
    <source>
        <strain evidence="1">NA3</strain>
    </source>
</reference>
<dbReference type="Pfam" id="PF12276">
    <property type="entry name" value="DUF3617"/>
    <property type="match status" value="1"/>
</dbReference>
<dbReference type="AlphaFoldDB" id="A0A240U7J4"/>
<evidence type="ECO:0008006" key="3">
    <source>
        <dbReference type="Google" id="ProtNLM"/>
    </source>
</evidence>
<name>A0A240U7J4_9BURK</name>
<dbReference type="InterPro" id="IPR022061">
    <property type="entry name" value="DUF3617"/>
</dbReference>
<proteinExistence type="predicted"/>
<keyword evidence="2" id="KW-1185">Reference proteome</keyword>